<reference evidence="3" key="1">
    <citation type="submission" date="2021-03" db="EMBL/GenBank/DDBJ databases">
        <authorList>
            <person name="Kim M.K."/>
        </authorList>
    </citation>
    <scope>NUCLEOTIDE SEQUENCE</scope>
    <source>
        <strain evidence="3">BT186</strain>
    </source>
</reference>
<evidence type="ECO:0000256" key="2">
    <source>
        <dbReference type="SAM" id="SignalP"/>
    </source>
</evidence>
<comment type="caution">
    <text evidence="3">The sequence shown here is derived from an EMBL/GenBank/DDBJ whole genome shotgun (WGS) entry which is preliminary data.</text>
</comment>
<gene>
    <name evidence="3" type="ORF">J0X19_06350</name>
</gene>
<evidence type="ECO:0008006" key="5">
    <source>
        <dbReference type="Google" id="ProtNLM"/>
    </source>
</evidence>
<evidence type="ECO:0000313" key="4">
    <source>
        <dbReference type="Proteomes" id="UP000664144"/>
    </source>
</evidence>
<proteinExistence type="predicted"/>
<evidence type="ECO:0000256" key="1">
    <source>
        <dbReference type="SAM" id="MobiDB-lite"/>
    </source>
</evidence>
<organism evidence="3 4">
    <name type="scientific">Hymenobacter telluris</name>
    <dbReference type="NCBI Taxonomy" id="2816474"/>
    <lineage>
        <taxon>Bacteria</taxon>
        <taxon>Pseudomonadati</taxon>
        <taxon>Bacteroidota</taxon>
        <taxon>Cytophagia</taxon>
        <taxon>Cytophagales</taxon>
        <taxon>Hymenobacteraceae</taxon>
        <taxon>Hymenobacter</taxon>
    </lineage>
</organism>
<dbReference type="AlphaFoldDB" id="A0A939EVT5"/>
<protein>
    <recommendedName>
        <fullName evidence="5">Lipoprotein</fullName>
    </recommendedName>
</protein>
<sequence>MKKITTLLLTALFLSSGLVATSCASRTPQQKKTRSFKRHHKPGDRMPCPTHDC</sequence>
<feature type="compositionally biased region" description="Basic residues" evidence="1">
    <location>
        <begin position="29"/>
        <end position="42"/>
    </location>
</feature>
<name>A0A939EVT5_9BACT</name>
<accession>A0A939EVT5</accession>
<dbReference type="EMBL" id="JAFLQZ010000003">
    <property type="protein sequence ID" value="MBO0357560.1"/>
    <property type="molecule type" value="Genomic_DNA"/>
</dbReference>
<dbReference type="PROSITE" id="PS51257">
    <property type="entry name" value="PROKAR_LIPOPROTEIN"/>
    <property type="match status" value="1"/>
</dbReference>
<dbReference type="Proteomes" id="UP000664144">
    <property type="component" value="Unassembled WGS sequence"/>
</dbReference>
<keyword evidence="4" id="KW-1185">Reference proteome</keyword>
<feature type="signal peptide" evidence="2">
    <location>
        <begin position="1"/>
        <end position="20"/>
    </location>
</feature>
<feature type="region of interest" description="Disordered" evidence="1">
    <location>
        <begin position="24"/>
        <end position="53"/>
    </location>
</feature>
<keyword evidence="2" id="KW-0732">Signal</keyword>
<dbReference type="RefSeq" id="WP_206982755.1">
    <property type="nucleotide sequence ID" value="NZ_JAFLQZ010000003.1"/>
</dbReference>
<feature type="chain" id="PRO_5038140536" description="Lipoprotein" evidence="2">
    <location>
        <begin position="21"/>
        <end position="53"/>
    </location>
</feature>
<evidence type="ECO:0000313" key="3">
    <source>
        <dbReference type="EMBL" id="MBO0357560.1"/>
    </source>
</evidence>